<reference evidence="9" key="2">
    <citation type="submission" date="2015-01" db="EMBL/GenBank/DDBJ databases">
        <title>Evolutionary Origins and Diversification of the Mycorrhizal Mutualists.</title>
        <authorList>
            <consortium name="DOE Joint Genome Institute"/>
            <consortium name="Mycorrhizal Genomics Consortium"/>
            <person name="Kohler A."/>
            <person name="Kuo A."/>
            <person name="Nagy L.G."/>
            <person name="Floudas D."/>
            <person name="Copeland A."/>
            <person name="Barry K.W."/>
            <person name="Cichocki N."/>
            <person name="Veneault-Fourrey C."/>
            <person name="LaButti K."/>
            <person name="Lindquist E.A."/>
            <person name="Lipzen A."/>
            <person name="Lundell T."/>
            <person name="Morin E."/>
            <person name="Murat C."/>
            <person name="Riley R."/>
            <person name="Ohm R."/>
            <person name="Sun H."/>
            <person name="Tunlid A."/>
            <person name="Henrissat B."/>
            <person name="Grigoriev I.V."/>
            <person name="Hibbett D.S."/>
            <person name="Martin F."/>
        </authorList>
    </citation>
    <scope>NUCLEOTIDE SEQUENCE [LARGE SCALE GENOMIC DNA]</scope>
    <source>
        <strain evidence="9">Ve08.2h10</strain>
    </source>
</reference>
<feature type="domain" description="Ras-GEF" evidence="7">
    <location>
        <begin position="374"/>
        <end position="599"/>
    </location>
</feature>
<evidence type="ECO:0000259" key="7">
    <source>
        <dbReference type="PROSITE" id="PS50009"/>
    </source>
</evidence>
<dbReference type="Gene3D" id="1.10.840.10">
    <property type="entry name" value="Ras guanine-nucleotide exchange factors catalytic domain"/>
    <property type="match status" value="1"/>
</dbReference>
<dbReference type="InterPro" id="IPR036964">
    <property type="entry name" value="RASGEF_cat_dom_sf"/>
</dbReference>
<dbReference type="AlphaFoldDB" id="A0A0D0EDG3"/>
<dbReference type="InterPro" id="IPR023578">
    <property type="entry name" value="Ras_GEF_dom_sf"/>
</dbReference>
<dbReference type="Pfam" id="PF00018">
    <property type="entry name" value="SH3_1"/>
    <property type="match status" value="1"/>
</dbReference>
<reference evidence="8 9" key="1">
    <citation type="submission" date="2014-04" db="EMBL/GenBank/DDBJ databases">
        <authorList>
            <consortium name="DOE Joint Genome Institute"/>
            <person name="Kuo A."/>
            <person name="Kohler A."/>
            <person name="Jargeat P."/>
            <person name="Nagy L.G."/>
            <person name="Floudas D."/>
            <person name="Copeland A."/>
            <person name="Barry K.W."/>
            <person name="Cichocki N."/>
            <person name="Veneault-Fourrey C."/>
            <person name="LaButti K."/>
            <person name="Lindquist E.A."/>
            <person name="Lipzen A."/>
            <person name="Lundell T."/>
            <person name="Morin E."/>
            <person name="Murat C."/>
            <person name="Sun H."/>
            <person name="Tunlid A."/>
            <person name="Henrissat B."/>
            <person name="Grigoriev I.V."/>
            <person name="Hibbett D.S."/>
            <person name="Martin F."/>
            <person name="Nordberg H.P."/>
            <person name="Cantor M.N."/>
            <person name="Hua S.X."/>
        </authorList>
    </citation>
    <scope>NUCLEOTIDE SEQUENCE [LARGE SCALE GENOMIC DNA]</scope>
    <source>
        <strain evidence="8 9">Ve08.2h10</strain>
    </source>
</reference>
<dbReference type="PROSITE" id="PS50002">
    <property type="entry name" value="SH3"/>
    <property type="match status" value="1"/>
</dbReference>
<dbReference type="STRING" id="930991.A0A0D0EDG3"/>
<dbReference type="EMBL" id="KN824823">
    <property type="protein sequence ID" value="KIL01071.1"/>
    <property type="molecule type" value="Genomic_DNA"/>
</dbReference>
<protein>
    <recommendedName>
        <fullName evidence="10">Ras GEF</fullName>
    </recommendedName>
</protein>
<dbReference type="PANTHER" id="PTHR23113:SF252">
    <property type="entry name" value="RAS GUANYL-RELEASING PROTEIN 3"/>
    <property type="match status" value="1"/>
</dbReference>
<dbReference type="PRINTS" id="PR00452">
    <property type="entry name" value="SH3DOMAIN"/>
</dbReference>
<keyword evidence="1 4" id="KW-0728">SH3 domain</keyword>
<sequence length="599" mass="67171">MNMLNVTLQAHRQPLRISTDTSPFRTRLQPALSGGASGSPSPTNLSLTDSGTTPSTGNPDWFVCHVLCMYDFESPDPDHLSFDKDEVLSVVKQEESGWWAAMRPQGDCIGWIPSSFVELLTEQMVDELQSAQDESKVWASQEAIHQPHEDTRELEDSPSSASHNPWVPVPEDFKAPSLQLVTPTDLVPRRYPQAGGKRQHSYDSFVSVSDEEQSPSSVRDVRVPALRIPQPPPTPQSPAFHPTHKFTSLPDPHPLPLKQQALQATDPLPSRQSGAASPRPLRPRGLILEDQASLLHSLLEADQIDNLDIIDSPVIKESLLAVDWTPTAQRLCRDNGSRLHAKSLPASPRLATQFTRYNTRSIPAVSENDVLTWDPDDVAEQFSVLMHDLYAVIRPRECLDWVEARTLTDVAHLRRFFDVHDQIAIWVQKSVLSYDNLARRTEALDFWIQVSEKCRSLRNFDTSSAIISGLSSVTLSSFQSTWAHCTFKQTFDMLHKTYGAANNFTNLMIVMATIEGPSVPFIGACLESMQEIGQERLDNLPPHLDHEAIMGLRTKRRRMANALATMLRHQTSSYFFGVTQFTRRFIDQQLEAVASLTDN</sequence>
<dbReference type="InterPro" id="IPR036028">
    <property type="entry name" value="SH3-like_dom_sf"/>
</dbReference>
<evidence type="ECO:0000313" key="9">
    <source>
        <dbReference type="Proteomes" id="UP000054538"/>
    </source>
</evidence>
<name>A0A0D0EDG3_9AGAM</name>
<proteinExistence type="predicted"/>
<dbReference type="CDD" id="cd00174">
    <property type="entry name" value="SH3"/>
    <property type="match status" value="1"/>
</dbReference>
<evidence type="ECO:0000256" key="3">
    <source>
        <dbReference type="PROSITE-ProRule" id="PRU00168"/>
    </source>
</evidence>
<dbReference type="InterPro" id="IPR001452">
    <property type="entry name" value="SH3_domain"/>
</dbReference>
<dbReference type="Gene3D" id="2.30.30.40">
    <property type="entry name" value="SH3 Domains"/>
    <property type="match status" value="1"/>
</dbReference>
<feature type="region of interest" description="Disordered" evidence="5">
    <location>
        <begin position="29"/>
        <end position="52"/>
    </location>
</feature>
<evidence type="ECO:0000256" key="1">
    <source>
        <dbReference type="ARBA" id="ARBA00022443"/>
    </source>
</evidence>
<dbReference type="Proteomes" id="UP000054538">
    <property type="component" value="Unassembled WGS sequence"/>
</dbReference>
<keyword evidence="9" id="KW-1185">Reference proteome</keyword>
<accession>A0A0D0EDG3</accession>
<feature type="region of interest" description="Disordered" evidence="5">
    <location>
        <begin position="136"/>
        <end position="257"/>
    </location>
</feature>
<dbReference type="GO" id="GO:0007265">
    <property type="term" value="P:Ras protein signal transduction"/>
    <property type="evidence" value="ECO:0007669"/>
    <property type="project" value="TreeGrafter"/>
</dbReference>
<evidence type="ECO:0000259" key="6">
    <source>
        <dbReference type="PROSITE" id="PS50002"/>
    </source>
</evidence>
<dbReference type="GO" id="GO:0005886">
    <property type="term" value="C:plasma membrane"/>
    <property type="evidence" value="ECO:0007669"/>
    <property type="project" value="TreeGrafter"/>
</dbReference>
<dbReference type="SUPFAM" id="SSF48366">
    <property type="entry name" value="Ras GEF"/>
    <property type="match status" value="1"/>
</dbReference>
<dbReference type="PROSITE" id="PS50009">
    <property type="entry name" value="RASGEF_CAT"/>
    <property type="match status" value="1"/>
</dbReference>
<dbReference type="InParanoid" id="A0A0D0EDG3"/>
<dbReference type="Pfam" id="PF00617">
    <property type="entry name" value="RasGEF"/>
    <property type="match status" value="1"/>
</dbReference>
<feature type="compositionally biased region" description="Basic and acidic residues" evidence="5">
    <location>
        <begin position="145"/>
        <end position="155"/>
    </location>
</feature>
<feature type="compositionally biased region" description="Polar residues" evidence="5">
    <location>
        <begin position="43"/>
        <end position="52"/>
    </location>
</feature>
<feature type="compositionally biased region" description="Low complexity" evidence="5">
    <location>
        <begin position="30"/>
        <end position="42"/>
    </location>
</feature>
<dbReference type="GO" id="GO:0005085">
    <property type="term" value="F:guanyl-nucleotide exchange factor activity"/>
    <property type="evidence" value="ECO:0007669"/>
    <property type="project" value="UniProtKB-KW"/>
</dbReference>
<dbReference type="SMART" id="SM00147">
    <property type="entry name" value="RasGEF"/>
    <property type="match status" value="1"/>
</dbReference>
<evidence type="ECO:0000256" key="4">
    <source>
        <dbReference type="PROSITE-ProRule" id="PRU00192"/>
    </source>
</evidence>
<evidence type="ECO:0000313" key="8">
    <source>
        <dbReference type="EMBL" id="KIL01071.1"/>
    </source>
</evidence>
<feature type="domain" description="SH3" evidence="6">
    <location>
        <begin position="61"/>
        <end position="122"/>
    </location>
</feature>
<dbReference type="InterPro" id="IPR008937">
    <property type="entry name" value="Ras-like_GEF"/>
</dbReference>
<dbReference type="PANTHER" id="PTHR23113">
    <property type="entry name" value="GUANINE NUCLEOTIDE EXCHANGE FACTOR"/>
    <property type="match status" value="1"/>
</dbReference>
<evidence type="ECO:0000256" key="2">
    <source>
        <dbReference type="ARBA" id="ARBA00022658"/>
    </source>
</evidence>
<evidence type="ECO:0008006" key="10">
    <source>
        <dbReference type="Google" id="ProtNLM"/>
    </source>
</evidence>
<organism evidence="8 9">
    <name type="scientific">Paxillus rubicundulus Ve08.2h10</name>
    <dbReference type="NCBI Taxonomy" id="930991"/>
    <lineage>
        <taxon>Eukaryota</taxon>
        <taxon>Fungi</taxon>
        <taxon>Dikarya</taxon>
        <taxon>Basidiomycota</taxon>
        <taxon>Agaricomycotina</taxon>
        <taxon>Agaricomycetes</taxon>
        <taxon>Agaricomycetidae</taxon>
        <taxon>Boletales</taxon>
        <taxon>Paxilineae</taxon>
        <taxon>Paxillaceae</taxon>
        <taxon>Paxillus</taxon>
    </lineage>
</organism>
<evidence type="ECO:0000256" key="5">
    <source>
        <dbReference type="SAM" id="MobiDB-lite"/>
    </source>
</evidence>
<gene>
    <name evidence="8" type="ORF">PAXRUDRAFT_189216</name>
</gene>
<dbReference type="SUPFAM" id="SSF50044">
    <property type="entry name" value="SH3-domain"/>
    <property type="match status" value="1"/>
</dbReference>
<keyword evidence="2 3" id="KW-0344">Guanine-nucleotide releasing factor</keyword>
<dbReference type="HOGENOM" id="CLU_002632_1_1_1"/>
<dbReference type="InterPro" id="IPR001895">
    <property type="entry name" value="RASGEF_cat_dom"/>
</dbReference>
<dbReference type="OrthoDB" id="10255964at2759"/>
<dbReference type="SMART" id="SM00326">
    <property type="entry name" value="SH3"/>
    <property type="match status" value="1"/>
</dbReference>